<dbReference type="KEGG" id="shyd:CJD35_02425"/>
<evidence type="ECO:0000313" key="2">
    <source>
        <dbReference type="Proteomes" id="UP000217141"/>
    </source>
</evidence>
<evidence type="ECO:0000313" key="1">
    <source>
        <dbReference type="EMBL" id="ASY43437.1"/>
    </source>
</evidence>
<gene>
    <name evidence="1" type="ORF">CJD35_02425</name>
</gene>
<accession>A0A249MQM8</accession>
<proteinExistence type="predicted"/>
<dbReference type="RefSeq" id="WP_017181468.1">
    <property type="nucleotide sequence ID" value="NZ_CP022745.1"/>
</dbReference>
<dbReference type="AlphaFoldDB" id="A0A249MQM8"/>
<name>A0A249MQM8_SPHXE</name>
<protein>
    <submittedName>
        <fullName evidence="1">Uncharacterized protein</fullName>
    </submittedName>
</protein>
<organism evidence="1 2">
    <name type="scientific">Sphingobium xenophagum</name>
    <dbReference type="NCBI Taxonomy" id="121428"/>
    <lineage>
        <taxon>Bacteria</taxon>
        <taxon>Pseudomonadati</taxon>
        <taxon>Pseudomonadota</taxon>
        <taxon>Alphaproteobacteria</taxon>
        <taxon>Sphingomonadales</taxon>
        <taxon>Sphingomonadaceae</taxon>
        <taxon>Sphingobium</taxon>
    </lineage>
</organism>
<dbReference type="EMBL" id="CP022745">
    <property type="protein sequence ID" value="ASY43437.1"/>
    <property type="molecule type" value="Genomic_DNA"/>
</dbReference>
<sequence>MTSVHHGFGIKNLVQNKPIGKSHRDPLPRLLEQLLQRAGAPTVIERAVSRPWASALFEGRRHIVTLRLSGARATTRFRAFAEGIESAEWQVPGHFVADITIDDSRQEADEWWVELSALTIEDW</sequence>
<reference evidence="1 2" key="1">
    <citation type="submission" date="2017-08" db="EMBL/GenBank/DDBJ databases">
        <title>Whole Genome Sequence of Sphingobium hydrophobicum C1: Insights into Adaption to the Electronic-waste Contaminated Sediment.</title>
        <authorList>
            <person name="Song D."/>
            <person name="Chen X."/>
            <person name="Xu M."/>
        </authorList>
    </citation>
    <scope>NUCLEOTIDE SEQUENCE [LARGE SCALE GENOMIC DNA]</scope>
    <source>
        <strain evidence="1 2">C1</strain>
    </source>
</reference>
<dbReference type="Proteomes" id="UP000217141">
    <property type="component" value="Chromosome I"/>
</dbReference>